<accession>A0A9P1DEY4</accession>
<dbReference type="EMBL" id="CAMXCT030004434">
    <property type="protein sequence ID" value="CAL4796288.1"/>
    <property type="molecule type" value="Genomic_DNA"/>
</dbReference>
<sequence>MNHKFPSFQILVFKDVDKGHVSLQIPENGKLREDFHRLKEQFLNETLEANYQIDERIQKYTREDNCDDGKFLPIMKHRLAVNIFVVTGFHRHVGFVGDYYADPGLATMSWKSGEAFGRPRQHMIMSVVNVFTSMRQPLLKEDYTHLFKGLENEEGLTKAWRNFQANLQEVEEEIDRRNEKREIKNINMSPKVVESAVSK</sequence>
<proteinExistence type="predicted"/>
<dbReference type="Gene3D" id="1.20.245.10">
    <property type="entry name" value="Lipoxygenase-1, Domain 5"/>
    <property type="match status" value="1"/>
</dbReference>
<gene>
    <name evidence="2" type="ORF">C1SCF055_LOCUS34366</name>
</gene>
<name>A0A9P1DEY4_9DINO</name>
<keyword evidence="1" id="KW-0175">Coiled coil</keyword>
<dbReference type="Proteomes" id="UP001152797">
    <property type="component" value="Unassembled WGS sequence"/>
</dbReference>
<protein>
    <submittedName>
        <fullName evidence="3">Lipoxygenase domain-containing protein</fullName>
    </submittedName>
</protein>
<dbReference type="EMBL" id="CAMXCT010004434">
    <property type="protein sequence ID" value="CAI4008976.1"/>
    <property type="molecule type" value="Genomic_DNA"/>
</dbReference>
<dbReference type="AlphaFoldDB" id="A0A9P1DEY4"/>
<dbReference type="SUPFAM" id="SSF48484">
    <property type="entry name" value="Lipoxigenase"/>
    <property type="match status" value="1"/>
</dbReference>
<evidence type="ECO:0000313" key="3">
    <source>
        <dbReference type="EMBL" id="CAL4796288.1"/>
    </source>
</evidence>
<feature type="coiled-coil region" evidence="1">
    <location>
        <begin position="160"/>
        <end position="187"/>
    </location>
</feature>
<dbReference type="OrthoDB" id="434940at2759"/>
<evidence type="ECO:0000313" key="4">
    <source>
        <dbReference type="Proteomes" id="UP001152797"/>
    </source>
</evidence>
<organism evidence="2">
    <name type="scientific">Cladocopium goreaui</name>
    <dbReference type="NCBI Taxonomy" id="2562237"/>
    <lineage>
        <taxon>Eukaryota</taxon>
        <taxon>Sar</taxon>
        <taxon>Alveolata</taxon>
        <taxon>Dinophyceae</taxon>
        <taxon>Suessiales</taxon>
        <taxon>Symbiodiniaceae</taxon>
        <taxon>Cladocopium</taxon>
    </lineage>
</organism>
<evidence type="ECO:0000256" key="1">
    <source>
        <dbReference type="SAM" id="Coils"/>
    </source>
</evidence>
<reference evidence="2" key="1">
    <citation type="submission" date="2022-10" db="EMBL/GenBank/DDBJ databases">
        <authorList>
            <person name="Chen Y."/>
            <person name="Dougan E. K."/>
            <person name="Chan C."/>
            <person name="Rhodes N."/>
            <person name="Thang M."/>
        </authorList>
    </citation>
    <scope>NUCLEOTIDE SEQUENCE</scope>
</reference>
<evidence type="ECO:0000313" key="2">
    <source>
        <dbReference type="EMBL" id="CAI4008976.1"/>
    </source>
</evidence>
<keyword evidence="4" id="KW-1185">Reference proteome</keyword>
<dbReference type="InterPro" id="IPR036226">
    <property type="entry name" value="LipOase_C_sf"/>
</dbReference>
<comment type="caution">
    <text evidence="2">The sequence shown here is derived from an EMBL/GenBank/DDBJ whole genome shotgun (WGS) entry which is preliminary data.</text>
</comment>
<dbReference type="EMBL" id="CAMXCT020004434">
    <property type="protein sequence ID" value="CAL1162351.1"/>
    <property type="molecule type" value="Genomic_DNA"/>
</dbReference>
<reference evidence="3 4" key="2">
    <citation type="submission" date="2024-05" db="EMBL/GenBank/DDBJ databases">
        <authorList>
            <person name="Chen Y."/>
            <person name="Shah S."/>
            <person name="Dougan E. K."/>
            <person name="Thang M."/>
            <person name="Chan C."/>
        </authorList>
    </citation>
    <scope>NUCLEOTIDE SEQUENCE [LARGE SCALE GENOMIC DNA]</scope>
</reference>